<protein>
    <submittedName>
        <fullName evidence="1">Uncharacterized protein</fullName>
    </submittedName>
</protein>
<name>X0X6C9_9ZZZZ</name>
<comment type="caution">
    <text evidence="1">The sequence shown here is derived from an EMBL/GenBank/DDBJ whole genome shotgun (WGS) entry which is preliminary data.</text>
</comment>
<sequence length="122" mass="14596">MKNQLYMEELRPLMDSLREEYQEGDIIYIYYGAKAAFKYYQSDFGFADQDFIIGVASRGNQENYLEDIRLLKGNERIWFVFSHVYKVEDEFFLESLDSMGVRRKHFDEYGADLYLYDLSQDG</sequence>
<evidence type="ECO:0000313" key="1">
    <source>
        <dbReference type="EMBL" id="GAG32223.1"/>
    </source>
</evidence>
<reference evidence="1" key="1">
    <citation type="journal article" date="2014" name="Front. Microbiol.">
        <title>High frequency of phylogenetically diverse reductive dehalogenase-homologous genes in deep subseafloor sedimentary metagenomes.</title>
        <authorList>
            <person name="Kawai M."/>
            <person name="Futagami T."/>
            <person name="Toyoda A."/>
            <person name="Takaki Y."/>
            <person name="Nishi S."/>
            <person name="Hori S."/>
            <person name="Arai W."/>
            <person name="Tsubouchi T."/>
            <person name="Morono Y."/>
            <person name="Uchiyama I."/>
            <person name="Ito T."/>
            <person name="Fujiyama A."/>
            <person name="Inagaki F."/>
            <person name="Takami H."/>
        </authorList>
    </citation>
    <scope>NUCLEOTIDE SEQUENCE</scope>
    <source>
        <strain evidence="1">Expedition CK06-06</strain>
    </source>
</reference>
<gene>
    <name evidence="1" type="ORF">S01H1_61203</name>
</gene>
<dbReference type="EMBL" id="BARS01040118">
    <property type="protein sequence ID" value="GAG32223.1"/>
    <property type="molecule type" value="Genomic_DNA"/>
</dbReference>
<accession>X0X6C9</accession>
<dbReference type="AlphaFoldDB" id="X0X6C9"/>
<proteinExistence type="predicted"/>
<organism evidence="1">
    <name type="scientific">marine sediment metagenome</name>
    <dbReference type="NCBI Taxonomy" id="412755"/>
    <lineage>
        <taxon>unclassified sequences</taxon>
        <taxon>metagenomes</taxon>
        <taxon>ecological metagenomes</taxon>
    </lineage>
</organism>